<protein>
    <submittedName>
        <fullName evidence="1">ADP-ribosylation factor-related (ARF)</fullName>
    </submittedName>
</protein>
<gene>
    <name evidence="1" type="ORF">VNE69_08185</name>
</gene>
<dbReference type="RefSeq" id="XP_065330578.1">
    <property type="nucleotide sequence ID" value="XM_065474506.1"/>
</dbReference>
<sequence length="140" mass="16791">MIIEIFVSLLIFILSYKLFLRLKPTNLNKNILFTGYRQTGKTLTINSLINEKYKTVPTLDSYTVNYKDLQIREQVYNEKDLFDKSSKILFFIRNNKDMENLTKKFRDCKNIKFVMYKKSNDKIKNVLYLEEEPNKINIIL</sequence>
<dbReference type="KEGG" id="vnx:VNE69_08185"/>
<keyword evidence="2" id="KW-1185">Reference proteome</keyword>
<dbReference type="SUPFAM" id="SSF52540">
    <property type="entry name" value="P-loop containing nucleoside triphosphate hydrolases"/>
    <property type="match status" value="1"/>
</dbReference>
<dbReference type="InterPro" id="IPR027417">
    <property type="entry name" value="P-loop_NTPase"/>
</dbReference>
<reference evidence="1" key="1">
    <citation type="journal article" date="2024" name="BMC Genomics">
        <title>Functional annotation of a divergent genome using sequence and structure-based similarity.</title>
        <authorList>
            <person name="Svedberg D."/>
            <person name="Winiger R.R."/>
            <person name="Berg A."/>
            <person name="Sharma H."/>
            <person name="Tellgren-Roth C."/>
            <person name="Debrunner-Vossbrinck B.A."/>
            <person name="Vossbrinck C.R."/>
            <person name="Barandun J."/>
        </authorList>
    </citation>
    <scope>NUCLEOTIDE SEQUENCE</scope>
    <source>
        <strain evidence="1">Illinois isolate</strain>
    </source>
</reference>
<dbReference type="GeneID" id="90542261"/>
<dbReference type="AlphaFoldDB" id="A0AAX4JF29"/>
<evidence type="ECO:0000313" key="2">
    <source>
        <dbReference type="Proteomes" id="UP001334084"/>
    </source>
</evidence>
<dbReference type="EMBL" id="CP142733">
    <property type="protein sequence ID" value="WUR04433.1"/>
    <property type="molecule type" value="Genomic_DNA"/>
</dbReference>
<organism evidence="1 2">
    <name type="scientific">Vairimorpha necatrix</name>
    <dbReference type="NCBI Taxonomy" id="6039"/>
    <lineage>
        <taxon>Eukaryota</taxon>
        <taxon>Fungi</taxon>
        <taxon>Fungi incertae sedis</taxon>
        <taxon>Microsporidia</taxon>
        <taxon>Nosematidae</taxon>
        <taxon>Vairimorpha</taxon>
    </lineage>
</organism>
<dbReference type="Proteomes" id="UP001334084">
    <property type="component" value="Chromosome 8"/>
</dbReference>
<accession>A0AAX4JF29</accession>
<name>A0AAX4JF29_9MICR</name>
<evidence type="ECO:0000313" key="1">
    <source>
        <dbReference type="EMBL" id="WUR04433.1"/>
    </source>
</evidence>
<proteinExistence type="predicted"/>